<dbReference type="SUPFAM" id="SSF51905">
    <property type="entry name" value="FAD/NAD(P)-binding domain"/>
    <property type="match status" value="1"/>
</dbReference>
<dbReference type="EMBL" id="BOPF01000016">
    <property type="protein sequence ID" value="GIJ47652.1"/>
    <property type="molecule type" value="Genomic_DNA"/>
</dbReference>
<name>A0A8J4DSW5_9ACTN</name>
<proteinExistence type="predicted"/>
<evidence type="ECO:0000259" key="1">
    <source>
        <dbReference type="Pfam" id="PF01494"/>
    </source>
</evidence>
<dbReference type="InterPro" id="IPR036188">
    <property type="entry name" value="FAD/NAD-bd_sf"/>
</dbReference>
<dbReference type="InterPro" id="IPR051704">
    <property type="entry name" value="FAD_aromatic-hydroxylase"/>
</dbReference>
<dbReference type="AlphaFoldDB" id="A0A8J4DSW5"/>
<dbReference type="PANTHER" id="PTHR46865">
    <property type="entry name" value="OXIDOREDUCTASE-RELATED"/>
    <property type="match status" value="1"/>
</dbReference>
<dbReference type="Gene3D" id="3.50.50.60">
    <property type="entry name" value="FAD/NAD(P)-binding domain"/>
    <property type="match status" value="1"/>
</dbReference>
<evidence type="ECO:0000313" key="3">
    <source>
        <dbReference type="Proteomes" id="UP000619260"/>
    </source>
</evidence>
<dbReference type="PRINTS" id="PR00420">
    <property type="entry name" value="RNGMNOXGNASE"/>
</dbReference>
<dbReference type="Proteomes" id="UP000619260">
    <property type="component" value="Unassembled WGS sequence"/>
</dbReference>
<keyword evidence="3" id="KW-1185">Reference proteome</keyword>
<dbReference type="Pfam" id="PF01494">
    <property type="entry name" value="FAD_binding_3"/>
    <property type="match status" value="1"/>
</dbReference>
<dbReference type="PANTHER" id="PTHR46865:SF2">
    <property type="entry name" value="MONOOXYGENASE"/>
    <property type="match status" value="1"/>
</dbReference>
<feature type="domain" description="FAD-binding" evidence="1">
    <location>
        <begin position="4"/>
        <end position="312"/>
    </location>
</feature>
<gene>
    <name evidence="2" type="ORF">Val02_45380</name>
</gene>
<dbReference type="GO" id="GO:0071949">
    <property type="term" value="F:FAD binding"/>
    <property type="evidence" value="ECO:0007669"/>
    <property type="project" value="InterPro"/>
</dbReference>
<accession>A0A8J4DSW5</accession>
<sequence>MTKKVLISGAGIAGSTLAYWLHRSGFAVTVVERAPAMRDGGYKVDIRGAALDVVRRMGLLDEIRALRTDVRGAFVVDATGRRVASMDADTFGGREHGDAEILRGDLARLLYGRTRDAVTYRFGDSIESIMDGTVTLHSGHTETFDVIVGADGLHSRTRELTFGPEREFVHDLGYRIAICAVPNHLGIDREELTYVGPGRTTLVYSTARDTDAKAMFIFRTPSTEDADRRAALRAAYTDQGWEVPRLLEALTPDLYYDALCQVRMDSWARGRVVLLGDAAYCASPASGQGTGLALVGAYVLAGELASASHERAFAAYERVMRPFVAANQKLGPDNVKRMVLGSKGQVRVSMAMLGLMARMPGRERILARVMAPLHRAANAITLPDYGSASATACSGPST</sequence>
<reference evidence="2" key="1">
    <citation type="submission" date="2021-01" db="EMBL/GenBank/DDBJ databases">
        <title>Whole genome shotgun sequence of Virgisporangium aliadipatigenens NBRC 105644.</title>
        <authorList>
            <person name="Komaki H."/>
            <person name="Tamura T."/>
        </authorList>
    </citation>
    <scope>NUCLEOTIDE SEQUENCE</scope>
    <source>
        <strain evidence="2">NBRC 105644</strain>
    </source>
</reference>
<dbReference type="RefSeq" id="WP_203901168.1">
    <property type="nucleotide sequence ID" value="NZ_BOPF01000016.1"/>
</dbReference>
<evidence type="ECO:0000313" key="2">
    <source>
        <dbReference type="EMBL" id="GIJ47652.1"/>
    </source>
</evidence>
<organism evidence="2 3">
    <name type="scientific">Virgisporangium aliadipatigenens</name>
    <dbReference type="NCBI Taxonomy" id="741659"/>
    <lineage>
        <taxon>Bacteria</taxon>
        <taxon>Bacillati</taxon>
        <taxon>Actinomycetota</taxon>
        <taxon>Actinomycetes</taxon>
        <taxon>Micromonosporales</taxon>
        <taxon>Micromonosporaceae</taxon>
        <taxon>Virgisporangium</taxon>
    </lineage>
</organism>
<comment type="caution">
    <text evidence="2">The sequence shown here is derived from an EMBL/GenBank/DDBJ whole genome shotgun (WGS) entry which is preliminary data.</text>
</comment>
<dbReference type="InterPro" id="IPR002938">
    <property type="entry name" value="FAD-bd"/>
</dbReference>
<dbReference type="Gene3D" id="3.30.9.10">
    <property type="entry name" value="D-Amino Acid Oxidase, subunit A, domain 2"/>
    <property type="match status" value="1"/>
</dbReference>
<protein>
    <submittedName>
        <fullName evidence="2">FAD-dependent oxidoreductase</fullName>
    </submittedName>
</protein>